<gene>
    <name evidence="1" type="ORF">AMTR_s00027p00189970</name>
</gene>
<organism evidence="1 2">
    <name type="scientific">Amborella trichopoda</name>
    <dbReference type="NCBI Taxonomy" id="13333"/>
    <lineage>
        <taxon>Eukaryota</taxon>
        <taxon>Viridiplantae</taxon>
        <taxon>Streptophyta</taxon>
        <taxon>Embryophyta</taxon>
        <taxon>Tracheophyta</taxon>
        <taxon>Spermatophyta</taxon>
        <taxon>Magnoliopsida</taxon>
        <taxon>Amborellales</taxon>
        <taxon>Amborellaceae</taxon>
        <taxon>Amborella</taxon>
    </lineage>
</organism>
<reference evidence="2" key="1">
    <citation type="journal article" date="2013" name="Science">
        <title>The Amborella genome and the evolution of flowering plants.</title>
        <authorList>
            <consortium name="Amborella Genome Project"/>
        </authorList>
    </citation>
    <scope>NUCLEOTIDE SEQUENCE [LARGE SCALE GENOMIC DNA]</scope>
</reference>
<accession>W1PRV2</accession>
<name>W1PRV2_AMBTC</name>
<dbReference type="EMBL" id="KI392798">
    <property type="protein sequence ID" value="ERN10758.1"/>
    <property type="molecule type" value="Genomic_DNA"/>
</dbReference>
<dbReference type="Proteomes" id="UP000017836">
    <property type="component" value="Unassembled WGS sequence"/>
</dbReference>
<proteinExistence type="predicted"/>
<dbReference type="HOGENOM" id="CLU_2530480_0_0_1"/>
<evidence type="ECO:0000313" key="1">
    <source>
        <dbReference type="EMBL" id="ERN10758.1"/>
    </source>
</evidence>
<dbReference type="AlphaFoldDB" id="W1PRV2"/>
<dbReference type="Gramene" id="ERN10758">
    <property type="protein sequence ID" value="ERN10758"/>
    <property type="gene ID" value="AMTR_s00027p00189970"/>
</dbReference>
<keyword evidence="2" id="KW-1185">Reference proteome</keyword>
<sequence length="84" mass="9175">MPSEFDDGQGKYSLNSLNGIQFLSYPVFHSSSGSTSGRGVLDFMVGVVGFLGSSSEEVSKVLQQLQNREFIGESEPMSLLRFHP</sequence>
<protein>
    <submittedName>
        <fullName evidence="1">Uncharacterized protein</fullName>
    </submittedName>
</protein>
<evidence type="ECO:0000313" key="2">
    <source>
        <dbReference type="Proteomes" id="UP000017836"/>
    </source>
</evidence>